<evidence type="ECO:0000313" key="1">
    <source>
        <dbReference type="EMBL" id="KXG26134.1"/>
    </source>
</evidence>
<name>A0A1B6PKD7_SORBI</name>
<evidence type="ECO:0000313" key="2">
    <source>
        <dbReference type="Proteomes" id="UP000000768"/>
    </source>
</evidence>
<sequence length="166" mass="18541">MAGLAGVGRERATSLDKITERMESERSSRGSHLGTFWGQRRLGGWRVTQDGGRLFLYMFNDVRCHYITAATSRCVWECAVAACPRDAAVHAKYAKAELCLGCHDRARAVLLMSALDVFAADAGTREWLEKEVTAYRDSMRHGSWRRGFATSCRRCAGRHSTTSYSP</sequence>
<dbReference type="AlphaFoldDB" id="A0A1B6PKD7"/>
<dbReference type="EMBL" id="CM000765">
    <property type="protein sequence ID" value="KXG26134.1"/>
    <property type="molecule type" value="Genomic_DNA"/>
</dbReference>
<accession>A0A1B6PKD7</accession>
<proteinExistence type="predicted"/>
<dbReference type="Proteomes" id="UP000000768">
    <property type="component" value="Chromosome 6"/>
</dbReference>
<protein>
    <submittedName>
        <fullName evidence="1">Uncharacterized protein</fullName>
    </submittedName>
</protein>
<reference evidence="1 2" key="1">
    <citation type="journal article" date="2009" name="Nature">
        <title>The Sorghum bicolor genome and the diversification of grasses.</title>
        <authorList>
            <person name="Paterson A.H."/>
            <person name="Bowers J.E."/>
            <person name="Bruggmann R."/>
            <person name="Dubchak I."/>
            <person name="Grimwood J."/>
            <person name="Gundlach H."/>
            <person name="Haberer G."/>
            <person name="Hellsten U."/>
            <person name="Mitros T."/>
            <person name="Poliakov A."/>
            <person name="Schmutz J."/>
            <person name="Spannagl M."/>
            <person name="Tang H."/>
            <person name="Wang X."/>
            <person name="Wicker T."/>
            <person name="Bharti A.K."/>
            <person name="Chapman J."/>
            <person name="Feltus F.A."/>
            <person name="Gowik U."/>
            <person name="Grigoriev I.V."/>
            <person name="Lyons E."/>
            <person name="Maher C.A."/>
            <person name="Martis M."/>
            <person name="Narechania A."/>
            <person name="Otillar R.P."/>
            <person name="Penning B.W."/>
            <person name="Salamov A.A."/>
            <person name="Wang Y."/>
            <person name="Zhang L."/>
            <person name="Carpita N.C."/>
            <person name="Freeling M."/>
            <person name="Gingle A.R."/>
            <person name="Hash C.T."/>
            <person name="Keller B."/>
            <person name="Klein P."/>
            <person name="Kresovich S."/>
            <person name="McCann M.C."/>
            <person name="Ming R."/>
            <person name="Peterson D.G."/>
            <person name="Mehboob-ur-Rahman"/>
            <person name="Ware D."/>
            <person name="Westhoff P."/>
            <person name="Mayer K.F."/>
            <person name="Messing J."/>
            <person name="Rokhsar D.S."/>
        </authorList>
    </citation>
    <scope>NUCLEOTIDE SEQUENCE [LARGE SCALE GENOMIC DNA]</scope>
    <source>
        <strain evidence="2">cv. BTx623</strain>
    </source>
</reference>
<keyword evidence="2" id="KW-1185">Reference proteome</keyword>
<dbReference type="Gramene" id="KXG26134">
    <property type="protein sequence ID" value="KXG26134"/>
    <property type="gene ID" value="SORBI_3006G055700"/>
</dbReference>
<gene>
    <name evidence="1" type="ORF">SORBI_3006G055700</name>
</gene>
<dbReference type="STRING" id="4558.A0A1B6PKD7"/>
<dbReference type="InParanoid" id="A0A1B6PKD7"/>
<organism evidence="1 2">
    <name type="scientific">Sorghum bicolor</name>
    <name type="common">Sorghum</name>
    <name type="synonym">Sorghum vulgare</name>
    <dbReference type="NCBI Taxonomy" id="4558"/>
    <lineage>
        <taxon>Eukaryota</taxon>
        <taxon>Viridiplantae</taxon>
        <taxon>Streptophyta</taxon>
        <taxon>Embryophyta</taxon>
        <taxon>Tracheophyta</taxon>
        <taxon>Spermatophyta</taxon>
        <taxon>Magnoliopsida</taxon>
        <taxon>Liliopsida</taxon>
        <taxon>Poales</taxon>
        <taxon>Poaceae</taxon>
        <taxon>PACMAD clade</taxon>
        <taxon>Panicoideae</taxon>
        <taxon>Andropogonodae</taxon>
        <taxon>Andropogoneae</taxon>
        <taxon>Sorghinae</taxon>
        <taxon>Sorghum</taxon>
    </lineage>
</organism>
<reference evidence="2" key="2">
    <citation type="journal article" date="2018" name="Plant J.">
        <title>The Sorghum bicolor reference genome: improved assembly, gene annotations, a transcriptome atlas, and signatures of genome organization.</title>
        <authorList>
            <person name="McCormick R.F."/>
            <person name="Truong S.K."/>
            <person name="Sreedasyam A."/>
            <person name="Jenkins J."/>
            <person name="Shu S."/>
            <person name="Sims D."/>
            <person name="Kennedy M."/>
            <person name="Amirebrahimi M."/>
            <person name="Weers B.D."/>
            <person name="McKinley B."/>
            <person name="Mattison A."/>
            <person name="Morishige D.T."/>
            <person name="Grimwood J."/>
            <person name="Schmutz J."/>
            <person name="Mullet J.E."/>
        </authorList>
    </citation>
    <scope>NUCLEOTIDE SEQUENCE [LARGE SCALE GENOMIC DNA]</scope>
    <source>
        <strain evidence="2">cv. BTx623</strain>
    </source>
</reference>